<accession>A0ABU3K376</accession>
<comment type="caution">
    <text evidence="4">The sequence shown here is derived from an EMBL/GenBank/DDBJ whole genome shotgun (WGS) entry which is preliminary data.</text>
</comment>
<dbReference type="EMBL" id="JAQOUE010000001">
    <property type="protein sequence ID" value="MDT7040831.1"/>
    <property type="molecule type" value="Genomic_DNA"/>
</dbReference>
<feature type="compositionally biased region" description="Acidic residues" evidence="2">
    <location>
        <begin position="732"/>
        <end position="746"/>
    </location>
</feature>
<dbReference type="RefSeq" id="WP_313831190.1">
    <property type="nucleotide sequence ID" value="NZ_JAQOUE010000001.1"/>
</dbReference>
<evidence type="ECO:0000313" key="5">
    <source>
        <dbReference type="Proteomes" id="UP001250932"/>
    </source>
</evidence>
<dbReference type="Pfam" id="PF02914">
    <property type="entry name" value="DDE_2"/>
    <property type="match status" value="1"/>
</dbReference>
<keyword evidence="5" id="KW-1185">Reference proteome</keyword>
<dbReference type="InterPro" id="IPR009004">
    <property type="entry name" value="Transposase_Mu_C"/>
</dbReference>
<dbReference type="InterPro" id="IPR055247">
    <property type="entry name" value="InsJ-like_HTH"/>
</dbReference>
<dbReference type="SUPFAM" id="SSF53098">
    <property type="entry name" value="Ribonuclease H-like"/>
    <property type="match status" value="1"/>
</dbReference>
<name>A0ABU3K376_9BACT</name>
<gene>
    <name evidence="4" type="ORF">PPG34_00625</name>
</gene>
<evidence type="ECO:0000256" key="1">
    <source>
        <dbReference type="SAM" id="Coils"/>
    </source>
</evidence>
<feature type="compositionally biased region" description="Low complexity" evidence="2">
    <location>
        <begin position="662"/>
        <end position="677"/>
    </location>
</feature>
<evidence type="ECO:0000259" key="3">
    <source>
        <dbReference type="PROSITE" id="PS50994"/>
    </source>
</evidence>
<evidence type="ECO:0000256" key="2">
    <source>
        <dbReference type="SAM" id="MobiDB-lite"/>
    </source>
</evidence>
<dbReference type="InterPro" id="IPR036397">
    <property type="entry name" value="RNaseH_sf"/>
</dbReference>
<feature type="region of interest" description="Disordered" evidence="2">
    <location>
        <begin position="640"/>
        <end position="746"/>
    </location>
</feature>
<feature type="region of interest" description="Disordered" evidence="2">
    <location>
        <begin position="69"/>
        <end position="96"/>
    </location>
</feature>
<dbReference type="Proteomes" id="UP001250932">
    <property type="component" value="Unassembled WGS sequence"/>
</dbReference>
<dbReference type="Gene3D" id="1.10.10.60">
    <property type="entry name" value="Homeodomain-like"/>
    <property type="match status" value="2"/>
</dbReference>
<dbReference type="InterPro" id="IPR010921">
    <property type="entry name" value="Trp_repressor/repl_initiator"/>
</dbReference>
<dbReference type="PROSITE" id="PS50994">
    <property type="entry name" value="INTEGRASE"/>
    <property type="match status" value="1"/>
</dbReference>
<dbReference type="SUPFAM" id="SSF48295">
    <property type="entry name" value="TrpR-like"/>
    <property type="match status" value="1"/>
</dbReference>
<sequence>MNGPHYLTVQEAMDLLGIQKRTLYERIESGLYQVKFEDEKAANGKRPMKIVLSSLGPADQARWWMQRARAAGEGANHADDPAVEPGTAQEPDETSPLNLAEVSDGARDEALRRLPIVQAAIEILETQSRAASRIKALATRHGLGPATLYRWIKAFREGGYPALIPGWGKKKGTFTALSTELQLVIAEEYLQPSRPSPTTIYRRVLDVCAHLGQPAPSSNTINRFLMHIPRSVQTMARHGHKTWRDKMEPKTFRDLNALAPNEFWCGDHRKMDVFVRISHAPDAKIFRPWLTAWMDLGTRTCVGWQVALVPNSDTIAMALRKGMLRFGAPQSLYVDNGKDYRSEYLNGKAVVSANVGLDGQTQEIFSPGVLSPLGVTVRHANPYQGWSKPIEPWFGHTFPEWEKTLPGWCGSDNKQRPEKLEREIRNGSLLTLPEFTARLAERIDDYHQTEHSVLQATPISQWAGVKIEVPSARALDLLLMRHKPVKVYTQGIKLFGAAGRPRFYWHDDLALKVGHTVDVRYDPNDIGRLYVFDRGKFLCEAENQEALKMGASQEDLKHLHRRKQQAKKAVQGYRDAHRDLMNQEHVLETLVEARQQQQVVNLDVRPSAPGPDPHAGPQPGTVHKPARTPFDFTARRLQISRATTRSISPPPGSMATRPGRAGSPSTSGSTESCGSGSDAPVQPLTSRPSPTGPGLSPRRPSASMDQSDDVLSELLADDREAPSDPLRPDALPPEDADLTLEDLLDE</sequence>
<feature type="domain" description="Integrase catalytic" evidence="3">
    <location>
        <begin position="256"/>
        <end position="466"/>
    </location>
</feature>
<reference evidence="4 5" key="1">
    <citation type="journal article" date="2023" name="ISME J.">
        <title>Cultivation and genomic characterization of novel and ubiquitous marine nitrite-oxidizing bacteria from the Nitrospirales.</title>
        <authorList>
            <person name="Mueller A.J."/>
            <person name="Daebeler A."/>
            <person name="Herbold C.W."/>
            <person name="Kirkegaard R.H."/>
            <person name="Daims H."/>
        </authorList>
    </citation>
    <scope>NUCLEOTIDE SEQUENCE [LARGE SCALE GENOMIC DNA]</scope>
    <source>
        <strain evidence="4 5">EB</strain>
    </source>
</reference>
<dbReference type="Pfam" id="PF09299">
    <property type="entry name" value="Mu-transpos_C"/>
    <property type="match status" value="1"/>
</dbReference>
<organism evidence="4 5">
    <name type="scientific">Candidatus Nitronereus thalassa</name>
    <dbReference type="NCBI Taxonomy" id="3020898"/>
    <lineage>
        <taxon>Bacteria</taxon>
        <taxon>Pseudomonadati</taxon>
        <taxon>Nitrospirota</taxon>
        <taxon>Nitrospiria</taxon>
        <taxon>Nitrospirales</taxon>
        <taxon>Nitrospiraceae</taxon>
        <taxon>Candidatus Nitronereus</taxon>
    </lineage>
</organism>
<dbReference type="InterPro" id="IPR004189">
    <property type="entry name" value="Phage_Mu_transposase"/>
</dbReference>
<feature type="coiled-coil region" evidence="1">
    <location>
        <begin position="556"/>
        <end position="583"/>
    </location>
</feature>
<dbReference type="InterPro" id="IPR015378">
    <property type="entry name" value="Transposase-like_Mu_C"/>
</dbReference>
<proteinExistence type="predicted"/>
<evidence type="ECO:0000313" key="4">
    <source>
        <dbReference type="EMBL" id="MDT7040831.1"/>
    </source>
</evidence>
<dbReference type="SUPFAM" id="SSF50610">
    <property type="entry name" value="mu transposase, C-terminal domain"/>
    <property type="match status" value="1"/>
</dbReference>
<dbReference type="InterPro" id="IPR001584">
    <property type="entry name" value="Integrase_cat-core"/>
</dbReference>
<feature type="region of interest" description="Disordered" evidence="2">
    <location>
        <begin position="603"/>
        <end position="627"/>
    </location>
</feature>
<dbReference type="Gene3D" id="3.30.420.10">
    <property type="entry name" value="Ribonuclease H-like superfamily/Ribonuclease H"/>
    <property type="match status" value="1"/>
</dbReference>
<keyword evidence="1" id="KW-0175">Coiled coil</keyword>
<protein>
    <submittedName>
        <fullName evidence="4">Mu transposase C-terminal domain-containing protein</fullName>
    </submittedName>
</protein>
<dbReference type="InterPro" id="IPR012337">
    <property type="entry name" value="RNaseH-like_sf"/>
</dbReference>
<dbReference type="Pfam" id="PF13518">
    <property type="entry name" value="HTH_28"/>
    <property type="match status" value="1"/>
</dbReference>